<accession>A0A7Y9S676</accession>
<keyword evidence="12" id="KW-1185">Reference proteome</keyword>
<comment type="pathway">
    <text evidence="2 7 8">Cell wall biogenesis; peptidoglycan biosynthesis.</text>
</comment>
<dbReference type="EMBL" id="JACBYQ010000001">
    <property type="protein sequence ID" value="NYE93967.1"/>
    <property type="molecule type" value="Genomic_DNA"/>
</dbReference>
<dbReference type="GO" id="GO:0008360">
    <property type="term" value="P:regulation of cell shape"/>
    <property type="evidence" value="ECO:0007669"/>
    <property type="project" value="UniProtKB-KW"/>
</dbReference>
<dbReference type="GO" id="GO:0005737">
    <property type="term" value="C:cytoplasm"/>
    <property type="evidence" value="ECO:0007669"/>
    <property type="project" value="UniProtKB-SubCell"/>
</dbReference>
<evidence type="ECO:0000259" key="10">
    <source>
        <dbReference type="Pfam" id="PF08245"/>
    </source>
</evidence>
<dbReference type="SUPFAM" id="SSF51984">
    <property type="entry name" value="MurCD N-terminal domain"/>
    <property type="match status" value="1"/>
</dbReference>
<dbReference type="PANTHER" id="PTHR43692">
    <property type="entry name" value="UDP-N-ACETYLMURAMOYLALANINE--D-GLUTAMATE LIGASE"/>
    <property type="match status" value="1"/>
</dbReference>
<dbReference type="GO" id="GO:0071555">
    <property type="term" value="P:cell wall organization"/>
    <property type="evidence" value="ECO:0007669"/>
    <property type="project" value="UniProtKB-KW"/>
</dbReference>
<comment type="subcellular location">
    <subcellularLocation>
        <location evidence="1 7 8">Cytoplasm</location>
    </subcellularLocation>
</comment>
<comment type="catalytic activity">
    <reaction evidence="7 8">
        <text>UDP-N-acetyl-alpha-D-muramoyl-L-alanine + D-glutamate + ATP = UDP-N-acetyl-alpha-D-muramoyl-L-alanyl-D-glutamate + ADP + phosphate + H(+)</text>
        <dbReference type="Rhea" id="RHEA:16429"/>
        <dbReference type="ChEBI" id="CHEBI:15378"/>
        <dbReference type="ChEBI" id="CHEBI:29986"/>
        <dbReference type="ChEBI" id="CHEBI:30616"/>
        <dbReference type="ChEBI" id="CHEBI:43474"/>
        <dbReference type="ChEBI" id="CHEBI:83898"/>
        <dbReference type="ChEBI" id="CHEBI:83900"/>
        <dbReference type="ChEBI" id="CHEBI:456216"/>
        <dbReference type="EC" id="6.3.2.9"/>
    </reaction>
</comment>
<dbReference type="AlphaFoldDB" id="A0A7Y9S676"/>
<keyword evidence="5 7" id="KW-0547">Nucleotide-binding</keyword>
<dbReference type="HAMAP" id="MF_00639">
    <property type="entry name" value="MurD"/>
    <property type="match status" value="1"/>
</dbReference>
<gene>
    <name evidence="7" type="primary">murD</name>
    <name evidence="11" type="ORF">FHU41_000188</name>
</gene>
<keyword evidence="7 8" id="KW-0961">Cell wall biogenesis/degradation</keyword>
<keyword evidence="7 8" id="KW-0573">Peptidoglycan synthesis</keyword>
<dbReference type="GO" id="GO:0005524">
    <property type="term" value="F:ATP binding"/>
    <property type="evidence" value="ECO:0007669"/>
    <property type="project" value="UniProtKB-UniRule"/>
</dbReference>
<dbReference type="UniPathway" id="UPA00219"/>
<proteinExistence type="inferred from homology"/>
<dbReference type="GO" id="GO:0051301">
    <property type="term" value="P:cell division"/>
    <property type="evidence" value="ECO:0007669"/>
    <property type="project" value="UniProtKB-KW"/>
</dbReference>
<evidence type="ECO:0000313" key="12">
    <source>
        <dbReference type="Proteomes" id="UP000521748"/>
    </source>
</evidence>
<evidence type="ECO:0000256" key="7">
    <source>
        <dbReference type="HAMAP-Rule" id="MF_00639"/>
    </source>
</evidence>
<evidence type="ECO:0000256" key="1">
    <source>
        <dbReference type="ARBA" id="ARBA00004496"/>
    </source>
</evidence>
<dbReference type="SUPFAM" id="SSF53244">
    <property type="entry name" value="MurD-like peptide ligases, peptide-binding domain"/>
    <property type="match status" value="1"/>
</dbReference>
<dbReference type="InterPro" id="IPR013221">
    <property type="entry name" value="Mur_ligase_cen"/>
</dbReference>
<keyword evidence="6 7" id="KW-0067">ATP-binding</keyword>
<keyword evidence="7 8" id="KW-0131">Cell cycle</keyword>
<keyword evidence="4 7" id="KW-0436">Ligase</keyword>
<dbReference type="Pfam" id="PF21799">
    <property type="entry name" value="MurD-like_N"/>
    <property type="match status" value="1"/>
</dbReference>
<dbReference type="Gene3D" id="3.40.50.720">
    <property type="entry name" value="NAD(P)-binding Rossmann-like Domain"/>
    <property type="match status" value="1"/>
</dbReference>
<dbReference type="Pfam" id="PF08245">
    <property type="entry name" value="Mur_ligase_M"/>
    <property type="match status" value="1"/>
</dbReference>
<evidence type="ECO:0000313" key="11">
    <source>
        <dbReference type="EMBL" id="NYE93967.1"/>
    </source>
</evidence>
<dbReference type="Pfam" id="PF02875">
    <property type="entry name" value="Mur_ligase_C"/>
    <property type="match status" value="1"/>
</dbReference>
<protein>
    <recommendedName>
        <fullName evidence="7 8">UDP-N-acetylmuramoylalanine--D-glutamate ligase</fullName>
        <ecNumber evidence="7 8">6.3.2.9</ecNumber>
    </recommendedName>
    <alternativeName>
        <fullName evidence="7">D-glutamic acid-adding enzyme</fullName>
    </alternativeName>
    <alternativeName>
        <fullName evidence="7">UDP-N-acetylmuramoyl-L-alanyl-D-glutamate synthetase</fullName>
    </alternativeName>
</protein>
<dbReference type="InterPro" id="IPR036565">
    <property type="entry name" value="Mur-like_cat_sf"/>
</dbReference>
<dbReference type="EC" id="6.3.2.9" evidence="7 8"/>
<evidence type="ECO:0000256" key="3">
    <source>
        <dbReference type="ARBA" id="ARBA00022490"/>
    </source>
</evidence>
<organism evidence="11 12">
    <name type="scientific">Psychromicrobium silvestre</name>
    <dbReference type="NCBI Taxonomy" id="1645614"/>
    <lineage>
        <taxon>Bacteria</taxon>
        <taxon>Bacillati</taxon>
        <taxon>Actinomycetota</taxon>
        <taxon>Actinomycetes</taxon>
        <taxon>Micrococcales</taxon>
        <taxon>Micrococcaceae</taxon>
        <taxon>Psychromicrobium</taxon>
    </lineage>
</organism>
<dbReference type="GO" id="GO:0008764">
    <property type="term" value="F:UDP-N-acetylmuramoylalanine-D-glutamate ligase activity"/>
    <property type="evidence" value="ECO:0007669"/>
    <property type="project" value="UniProtKB-UniRule"/>
</dbReference>
<keyword evidence="3 7" id="KW-0963">Cytoplasm</keyword>
<comment type="caution">
    <text evidence="11">The sequence shown here is derived from an EMBL/GenBank/DDBJ whole genome shotgun (WGS) entry which is preliminary data.</text>
</comment>
<feature type="domain" description="Mur ligase central" evidence="10">
    <location>
        <begin position="149"/>
        <end position="334"/>
    </location>
</feature>
<dbReference type="InterPro" id="IPR036615">
    <property type="entry name" value="Mur_ligase_C_dom_sf"/>
</dbReference>
<dbReference type="PANTHER" id="PTHR43692:SF1">
    <property type="entry name" value="UDP-N-ACETYLMURAMOYLALANINE--D-GLUTAMATE LIGASE"/>
    <property type="match status" value="1"/>
</dbReference>
<dbReference type="InterPro" id="IPR004101">
    <property type="entry name" value="Mur_ligase_C"/>
</dbReference>
<keyword evidence="7 8" id="KW-0132">Cell division</keyword>
<dbReference type="Gene3D" id="3.40.1190.10">
    <property type="entry name" value="Mur-like, catalytic domain"/>
    <property type="match status" value="1"/>
</dbReference>
<dbReference type="NCBIfam" id="TIGR01087">
    <property type="entry name" value="murD"/>
    <property type="match status" value="1"/>
</dbReference>
<evidence type="ECO:0000259" key="9">
    <source>
        <dbReference type="Pfam" id="PF02875"/>
    </source>
</evidence>
<evidence type="ECO:0000256" key="8">
    <source>
        <dbReference type="RuleBase" id="RU003664"/>
    </source>
</evidence>
<dbReference type="GO" id="GO:0009252">
    <property type="term" value="P:peptidoglycan biosynthetic process"/>
    <property type="evidence" value="ECO:0007669"/>
    <property type="project" value="UniProtKB-UniRule"/>
</dbReference>
<keyword evidence="7 8" id="KW-0133">Cell shape</keyword>
<sequence length="538" mass="56378">MDSSALNAELMTGTSRVDGLRSWDSDWSGLRIVVTGIGKTGFSIADTLAELGAQLVVVAASDDEAARQAADTLKIVGVQQVLLGEQSSQKLPLVAGQQAELVVTSPGLPPSHPLLSEAAALGIPIWGDVELAWRVQQRKGRKSADWITITGTNGKTTTTTMVAEMLRAAGLRAIAAGNIGTPILDAVRDPEGFDVLAVELSSFQLHWTESVSAVSSVCLNLAEDHVDWHGSLADYAADKAKVYQHTQKACVYNAEQLETEKMVEEADVVEGCRAVGFTTGMPAISMVGVVEGLLVDRAFIAERKDSAAELAQLSDIGDLVPRHLVANAAAAAALVRAYGVPPTAVRAGLQNYDNGAHRIQAVAQQDGVLWVNDSKATNPHAAAASLAAFNPVVWIAGGDSKGVSYQELVAQHAARLKAVILIGRDVQELRTALARHAPNVPVIEARAGQTGEVQQSSSTTIQQAEPALRTLEGPAVMYRAVQAAAGVAADGDTVLLAPAAASIDQFSSYAQRGEAFIAAVRGLLEGQAKKRESGTEGQ</sequence>
<evidence type="ECO:0000256" key="5">
    <source>
        <dbReference type="ARBA" id="ARBA00022741"/>
    </source>
</evidence>
<dbReference type="SUPFAM" id="SSF53623">
    <property type="entry name" value="MurD-like peptide ligases, catalytic domain"/>
    <property type="match status" value="1"/>
</dbReference>
<evidence type="ECO:0000256" key="2">
    <source>
        <dbReference type="ARBA" id="ARBA00004752"/>
    </source>
</evidence>
<name>A0A7Y9S676_9MICC</name>
<feature type="binding site" evidence="7">
    <location>
        <begin position="151"/>
        <end position="157"/>
    </location>
    <ligand>
        <name>ATP</name>
        <dbReference type="ChEBI" id="CHEBI:30616"/>
    </ligand>
</feature>
<evidence type="ECO:0000256" key="6">
    <source>
        <dbReference type="ARBA" id="ARBA00022840"/>
    </source>
</evidence>
<evidence type="ECO:0000256" key="4">
    <source>
        <dbReference type="ARBA" id="ARBA00022598"/>
    </source>
</evidence>
<dbReference type="Proteomes" id="UP000521748">
    <property type="component" value="Unassembled WGS sequence"/>
</dbReference>
<comment type="function">
    <text evidence="7 8">Cell wall formation. Catalyzes the addition of glutamate to the nucleotide precursor UDP-N-acetylmuramoyl-L-alanine (UMA).</text>
</comment>
<dbReference type="InterPro" id="IPR005762">
    <property type="entry name" value="MurD"/>
</dbReference>
<dbReference type="Gene3D" id="3.90.190.20">
    <property type="entry name" value="Mur ligase, C-terminal domain"/>
    <property type="match status" value="1"/>
</dbReference>
<feature type="domain" description="Mur ligase C-terminal" evidence="9">
    <location>
        <begin position="357"/>
        <end position="497"/>
    </location>
</feature>
<comment type="similarity">
    <text evidence="7">Belongs to the MurCDEF family.</text>
</comment>
<reference evidence="11 12" key="1">
    <citation type="submission" date="2020-07" db="EMBL/GenBank/DDBJ databases">
        <title>Sequencing the genomes of 1000 actinobacteria strains.</title>
        <authorList>
            <person name="Klenk H.-P."/>
        </authorList>
    </citation>
    <scope>NUCLEOTIDE SEQUENCE [LARGE SCALE GENOMIC DNA]</scope>
    <source>
        <strain evidence="11 12">DSM 102047</strain>
    </source>
</reference>